<dbReference type="CDD" id="cd18186">
    <property type="entry name" value="BTB_POZ_ZBTB_KLHL-like"/>
    <property type="match status" value="1"/>
</dbReference>
<evidence type="ECO:0000256" key="5">
    <source>
        <dbReference type="ARBA" id="ARBA00022833"/>
    </source>
</evidence>
<protein>
    <submittedName>
        <fullName evidence="13">Uncharacterized protein</fullName>
    </submittedName>
</protein>
<dbReference type="InterPro" id="IPR036236">
    <property type="entry name" value="Znf_C2H2_sf"/>
</dbReference>
<keyword evidence="5" id="KW-0862">Zinc</keyword>
<keyword evidence="2" id="KW-0479">Metal-binding</keyword>
<evidence type="ECO:0000313" key="14">
    <source>
        <dbReference type="Proteomes" id="UP001378592"/>
    </source>
</evidence>
<evidence type="ECO:0000313" key="13">
    <source>
        <dbReference type="EMBL" id="KAK7862858.1"/>
    </source>
</evidence>
<feature type="domain" description="C2H2-type" evidence="12">
    <location>
        <begin position="807"/>
        <end position="835"/>
    </location>
</feature>
<keyword evidence="6" id="KW-0805">Transcription regulation</keyword>
<feature type="domain" description="C2H2-type" evidence="12">
    <location>
        <begin position="723"/>
        <end position="750"/>
    </location>
</feature>
<feature type="domain" description="C2H2-type" evidence="12">
    <location>
        <begin position="693"/>
        <end position="720"/>
    </location>
</feature>
<dbReference type="GO" id="GO:0000978">
    <property type="term" value="F:RNA polymerase II cis-regulatory region sequence-specific DNA binding"/>
    <property type="evidence" value="ECO:0007669"/>
    <property type="project" value="TreeGrafter"/>
</dbReference>
<dbReference type="FunFam" id="3.30.160.60:FF:000624">
    <property type="entry name" value="zinc finger protein 697"/>
    <property type="match status" value="1"/>
</dbReference>
<keyword evidence="8" id="KW-0804">Transcription</keyword>
<dbReference type="SMART" id="SM00355">
    <property type="entry name" value="ZnF_C2H2"/>
    <property type="match status" value="14"/>
</dbReference>
<dbReference type="InterPro" id="IPR013087">
    <property type="entry name" value="Znf_C2H2_type"/>
</dbReference>
<feature type="domain" description="C2H2-type" evidence="12">
    <location>
        <begin position="836"/>
        <end position="858"/>
    </location>
</feature>
<evidence type="ECO:0000256" key="1">
    <source>
        <dbReference type="ARBA" id="ARBA00004123"/>
    </source>
</evidence>
<gene>
    <name evidence="13" type="ORF">R5R35_007983</name>
</gene>
<keyword evidence="3" id="KW-0677">Repeat</keyword>
<comment type="subcellular location">
    <subcellularLocation>
        <location evidence="1">Nucleus</location>
    </subcellularLocation>
</comment>
<dbReference type="Pfam" id="PF13912">
    <property type="entry name" value="zf-C2H2_6"/>
    <property type="match status" value="1"/>
</dbReference>
<dbReference type="Pfam" id="PF00096">
    <property type="entry name" value="zf-C2H2"/>
    <property type="match status" value="9"/>
</dbReference>
<dbReference type="PANTHER" id="PTHR24376:SF235">
    <property type="entry name" value="C2H2-TYPE DOMAIN-CONTAINING PROTEIN"/>
    <property type="match status" value="1"/>
</dbReference>
<dbReference type="Proteomes" id="UP001378592">
    <property type="component" value="Unassembled WGS sequence"/>
</dbReference>
<dbReference type="Pfam" id="PF00651">
    <property type="entry name" value="BTB"/>
    <property type="match status" value="3"/>
</dbReference>
<dbReference type="PROSITE" id="PS50097">
    <property type="entry name" value="BTB"/>
    <property type="match status" value="3"/>
</dbReference>
<feature type="domain" description="C2H2-type" evidence="12">
    <location>
        <begin position="991"/>
        <end position="1018"/>
    </location>
</feature>
<dbReference type="PROSITE" id="PS00028">
    <property type="entry name" value="ZINC_FINGER_C2H2_1"/>
    <property type="match status" value="12"/>
</dbReference>
<dbReference type="InterPro" id="IPR011333">
    <property type="entry name" value="SKP1/BTB/POZ_sf"/>
</dbReference>
<feature type="domain" description="C2H2-type" evidence="12">
    <location>
        <begin position="751"/>
        <end position="778"/>
    </location>
</feature>
<dbReference type="GO" id="GO:0001228">
    <property type="term" value="F:DNA-binding transcription activator activity, RNA polymerase II-specific"/>
    <property type="evidence" value="ECO:0007669"/>
    <property type="project" value="TreeGrafter"/>
</dbReference>
<name>A0AAN9Z026_9ORTH</name>
<accession>A0AAN9Z026</accession>
<evidence type="ECO:0000256" key="4">
    <source>
        <dbReference type="ARBA" id="ARBA00022771"/>
    </source>
</evidence>
<evidence type="ECO:0000256" key="6">
    <source>
        <dbReference type="ARBA" id="ARBA00023015"/>
    </source>
</evidence>
<feature type="domain" description="C2H2-type" evidence="12">
    <location>
        <begin position="867"/>
        <end position="895"/>
    </location>
</feature>
<dbReference type="FunFam" id="3.30.160.60:FF:000012">
    <property type="entry name" value="RB-associated KRAB zinc finger protein-like"/>
    <property type="match status" value="1"/>
</dbReference>
<reference evidence="13 14" key="1">
    <citation type="submission" date="2024-03" db="EMBL/GenBank/DDBJ databases">
        <title>The genome assembly and annotation of the cricket Gryllus longicercus Weissman &amp; Gray.</title>
        <authorList>
            <person name="Szrajer S."/>
            <person name="Gray D."/>
            <person name="Ylla G."/>
        </authorList>
    </citation>
    <scope>NUCLEOTIDE SEQUENCE [LARGE SCALE GENOMIC DNA]</scope>
    <source>
        <strain evidence="13">DAG 2021-001</strain>
        <tissue evidence="13">Whole body minus gut</tissue>
    </source>
</reference>
<keyword evidence="7" id="KW-0238">DNA-binding</keyword>
<comment type="caution">
    <text evidence="13">The sequence shown here is derived from an EMBL/GenBank/DDBJ whole genome shotgun (WGS) entry which is preliminary data.</text>
</comment>
<evidence type="ECO:0000256" key="7">
    <source>
        <dbReference type="ARBA" id="ARBA00023125"/>
    </source>
</evidence>
<dbReference type="GO" id="GO:0008270">
    <property type="term" value="F:zinc ion binding"/>
    <property type="evidence" value="ECO:0007669"/>
    <property type="project" value="UniProtKB-KW"/>
</dbReference>
<keyword evidence="4 10" id="KW-0863">Zinc-finger</keyword>
<dbReference type="InterPro" id="IPR000210">
    <property type="entry name" value="BTB/POZ_dom"/>
</dbReference>
<dbReference type="SMART" id="SM00225">
    <property type="entry name" value="BTB"/>
    <property type="match status" value="3"/>
</dbReference>
<dbReference type="Gene3D" id="3.30.160.60">
    <property type="entry name" value="Classic Zinc Finger"/>
    <property type="match status" value="9"/>
</dbReference>
<organism evidence="13 14">
    <name type="scientific">Gryllus longicercus</name>
    <dbReference type="NCBI Taxonomy" id="2509291"/>
    <lineage>
        <taxon>Eukaryota</taxon>
        <taxon>Metazoa</taxon>
        <taxon>Ecdysozoa</taxon>
        <taxon>Arthropoda</taxon>
        <taxon>Hexapoda</taxon>
        <taxon>Insecta</taxon>
        <taxon>Pterygota</taxon>
        <taxon>Neoptera</taxon>
        <taxon>Polyneoptera</taxon>
        <taxon>Orthoptera</taxon>
        <taxon>Ensifera</taxon>
        <taxon>Gryllidea</taxon>
        <taxon>Grylloidea</taxon>
        <taxon>Gryllidae</taxon>
        <taxon>Gryllinae</taxon>
        <taxon>Gryllus</taxon>
    </lineage>
</organism>
<proteinExistence type="predicted"/>
<dbReference type="FunFam" id="3.30.160.60:FF:000325">
    <property type="entry name" value="ZFP90 zinc finger protein"/>
    <property type="match status" value="1"/>
</dbReference>
<dbReference type="Gene3D" id="3.30.710.10">
    <property type="entry name" value="Potassium Channel Kv1.1, Chain A"/>
    <property type="match status" value="3"/>
</dbReference>
<keyword evidence="14" id="KW-1185">Reference proteome</keyword>
<sequence length="1253" mass="142925">MDIVKIQQRDHVDEMMTTLKYFAKAGIATDLALMAGSEPLHLHQLVLSCFSNYFESLSEENVKYIINADVRKTVLEALIDYIYKGIANISQRYKKQLLLTASSLQIEGLGAINSHGFESSSKNDQATIICPNHKLHLSQKIWDARQNPSKTDVVFIVNNKHKVFAHACILSACSPFLLQVFTGHCAEKRKPYIVALRNIRKDDLEFVLQFCYKGEVHIPSQDIESVYKVADLLGIDTLSKLLSAKMPIYQVVKVPEKEIEGCSTNIISSSLKPAALAELLRYERMVDVYIFCKQKIFKAHSVILCIYSIFFKELAIFLNYNLKDVVVLMESFNSNSIQTLLEYIYVGEAKFEGDMEEFKANMSEWLDLNILPVSPDVAPRIFTSLKSSNKEGETKIDSAVCNDTVLKPKTESRRFVKDGKSKDDECKESSEKEEFISNKIVHVKEELNITESDAINKKHFPISKHQNKQTLYTIKCNSRDCDENVPEDVREKMENRYHRINSNDKLNASRIKCIPGRYMHAKVEIKNELVDLECTHNSFEKENNMIGETHVPMKCEDDLNKKENMKNKTYAQLVNKKIVSGNNVHENTISLRSEKEDSEIDDPEKLESVIKSSSDELNNIKKNNPHVMAKKHKQRTFECQTCNSKFTARWEFKLHLLDHPDGNVRQCKLCLKEFSRPSELQNHLRTHTGARPMQCETCGMCFISKNTLRKHEHTHTKKKTSEFECEVCKKTFSRKQYLQEHKRTHSGNKPYECDVCHKSFVGKTGLNHHKKIHKSADEKKSAMCDICGKSFTRHALWTHIKLHNKEQKCEYCSKCFATTSALKLHVAGSHLGRSSHHCNTCGKGFLRKGHLSRHLKVHEEGGNVVTFTCTQCPSKFKDESHLKAHVKRKHTEQSNVSQMCGICGKHFSTQSTLIYHQRLHFHERPHRCNLCGKTFAMPYQLRDHTKLHHNDEKHFPCTVCKKKCATQALLNRHLLTHRPTFAPKIKPPGSFTCSYCDKIYPTKLALSNHSRTHNFSRPYQCNVCRKAFRYQDSLLKHLKLHSNNVSSETTAKELPCIYTIQVCRPSFASVSSNMPEGQNYVSEPDPTEMLNNAPLPGTLTDGGNDSMCLNISEKTAEDINLLQLKPVEEAYLNQPILQNEEVGFPSMQTMDTSSMNNLTVGKAPDMTTLPRRPYSITIDGNLCYNTTLSTDGDITPSITLLPERTDLEISDMDVLLPVTHPTSMVELSQLTVALPSQHATHEFDSSQTKDFSL</sequence>
<feature type="domain" description="C2H2-type" evidence="12">
    <location>
        <begin position="898"/>
        <end position="925"/>
    </location>
</feature>
<evidence type="ECO:0000256" key="3">
    <source>
        <dbReference type="ARBA" id="ARBA00022737"/>
    </source>
</evidence>
<evidence type="ECO:0000256" key="8">
    <source>
        <dbReference type="ARBA" id="ARBA00023163"/>
    </source>
</evidence>
<evidence type="ECO:0000256" key="10">
    <source>
        <dbReference type="PROSITE-ProRule" id="PRU00042"/>
    </source>
</evidence>
<evidence type="ECO:0000256" key="9">
    <source>
        <dbReference type="ARBA" id="ARBA00023242"/>
    </source>
</evidence>
<dbReference type="SUPFAM" id="SSF57667">
    <property type="entry name" value="beta-beta-alpha zinc fingers"/>
    <property type="match status" value="8"/>
</dbReference>
<feature type="domain" description="BTB" evidence="11">
    <location>
        <begin position="286"/>
        <end position="353"/>
    </location>
</feature>
<evidence type="ECO:0000256" key="2">
    <source>
        <dbReference type="ARBA" id="ARBA00022723"/>
    </source>
</evidence>
<evidence type="ECO:0000259" key="11">
    <source>
        <dbReference type="PROSITE" id="PS50097"/>
    </source>
</evidence>
<dbReference type="PROSITE" id="PS50157">
    <property type="entry name" value="ZINC_FINGER_C2H2_2"/>
    <property type="match status" value="11"/>
</dbReference>
<feature type="domain" description="BTB" evidence="11">
    <location>
        <begin position="29"/>
        <end position="91"/>
    </location>
</feature>
<keyword evidence="9" id="KW-0539">Nucleus</keyword>
<dbReference type="GO" id="GO:0005634">
    <property type="term" value="C:nucleus"/>
    <property type="evidence" value="ECO:0007669"/>
    <property type="project" value="UniProtKB-SubCell"/>
</dbReference>
<feature type="domain" description="C2H2-type" evidence="12">
    <location>
        <begin position="665"/>
        <end position="692"/>
    </location>
</feature>
<dbReference type="FunFam" id="3.30.160.60:FF:002343">
    <property type="entry name" value="Zinc finger protein 33A"/>
    <property type="match status" value="1"/>
</dbReference>
<feature type="domain" description="C2H2-type" evidence="12">
    <location>
        <begin position="1019"/>
        <end position="1046"/>
    </location>
</feature>
<dbReference type="EMBL" id="JAZDUA010000253">
    <property type="protein sequence ID" value="KAK7862858.1"/>
    <property type="molecule type" value="Genomic_DNA"/>
</dbReference>
<dbReference type="PANTHER" id="PTHR24376">
    <property type="entry name" value="ZINC FINGER PROTEIN"/>
    <property type="match status" value="1"/>
</dbReference>
<evidence type="ECO:0000259" key="12">
    <source>
        <dbReference type="PROSITE" id="PS50157"/>
    </source>
</evidence>
<feature type="domain" description="BTB" evidence="11">
    <location>
        <begin position="151"/>
        <end position="220"/>
    </location>
</feature>
<dbReference type="SUPFAM" id="SSF54695">
    <property type="entry name" value="POZ domain"/>
    <property type="match status" value="3"/>
</dbReference>
<dbReference type="AlphaFoldDB" id="A0AAN9Z026"/>
<feature type="domain" description="C2H2-type" evidence="12">
    <location>
        <begin position="926"/>
        <end position="954"/>
    </location>
</feature>